<evidence type="ECO:0000313" key="3">
    <source>
        <dbReference type="EMBL" id="MCW3476769.1"/>
    </source>
</evidence>
<dbReference type="AlphaFoldDB" id="A0AA41YNH3"/>
<name>A0AA41YNH3_9PROT</name>
<dbReference type="PANTHER" id="PTHR42208">
    <property type="entry name" value="HEAVY METAL TRANSPORTER-RELATED"/>
    <property type="match status" value="1"/>
</dbReference>
<organism evidence="3 4">
    <name type="scientific">Limobrevibacterium gyesilva</name>
    <dbReference type="NCBI Taxonomy" id="2991712"/>
    <lineage>
        <taxon>Bacteria</taxon>
        <taxon>Pseudomonadati</taxon>
        <taxon>Pseudomonadota</taxon>
        <taxon>Alphaproteobacteria</taxon>
        <taxon>Acetobacterales</taxon>
        <taxon>Acetobacteraceae</taxon>
        <taxon>Limobrevibacterium</taxon>
    </lineage>
</organism>
<keyword evidence="4" id="KW-1185">Reference proteome</keyword>
<keyword evidence="1" id="KW-0812">Transmembrane</keyword>
<feature type="transmembrane region" description="Helical" evidence="1">
    <location>
        <begin position="105"/>
        <end position="122"/>
    </location>
</feature>
<feature type="domain" description="Urease accessory protein UreH-like transmembrane" evidence="2">
    <location>
        <begin position="28"/>
        <end position="238"/>
    </location>
</feature>
<dbReference type="Pfam" id="PF13386">
    <property type="entry name" value="DsbD_2"/>
    <property type="match status" value="1"/>
</dbReference>
<gene>
    <name evidence="3" type="ORF">OL599_19570</name>
</gene>
<dbReference type="Proteomes" id="UP001165679">
    <property type="component" value="Unassembled WGS sequence"/>
</dbReference>
<protein>
    <submittedName>
        <fullName evidence="3">Sulfite exporter TauE/SafE family protein</fullName>
    </submittedName>
</protein>
<keyword evidence="1" id="KW-1133">Transmembrane helix</keyword>
<dbReference type="EMBL" id="JAPDNT010000024">
    <property type="protein sequence ID" value="MCW3476769.1"/>
    <property type="molecule type" value="Genomic_DNA"/>
</dbReference>
<dbReference type="InterPro" id="IPR039447">
    <property type="entry name" value="UreH-like_TM_dom"/>
</dbReference>
<feature type="transmembrane region" description="Helical" evidence="1">
    <location>
        <begin position="191"/>
        <end position="213"/>
    </location>
</feature>
<evidence type="ECO:0000313" key="4">
    <source>
        <dbReference type="Proteomes" id="UP001165679"/>
    </source>
</evidence>
<dbReference type="RefSeq" id="WP_264715601.1">
    <property type="nucleotide sequence ID" value="NZ_JAPDNT010000024.1"/>
</dbReference>
<evidence type="ECO:0000256" key="1">
    <source>
        <dbReference type="SAM" id="Phobius"/>
    </source>
</evidence>
<evidence type="ECO:0000259" key="2">
    <source>
        <dbReference type="Pfam" id="PF13386"/>
    </source>
</evidence>
<keyword evidence="1" id="KW-0472">Membrane</keyword>
<reference evidence="3" key="1">
    <citation type="submission" date="2022-09" db="EMBL/GenBank/DDBJ databases">
        <title>Rhodovastum sp. nov. RN2-1 isolated from soil in Seongnam, South Korea.</title>
        <authorList>
            <person name="Le N.T."/>
        </authorList>
    </citation>
    <scope>NUCLEOTIDE SEQUENCE</scope>
    <source>
        <strain evidence="3">RN2-1</strain>
    </source>
</reference>
<dbReference type="PANTHER" id="PTHR42208:SF1">
    <property type="entry name" value="HEAVY METAL TRANSPORTER"/>
    <property type="match status" value="1"/>
</dbReference>
<feature type="transmembrane region" description="Helical" evidence="1">
    <location>
        <begin position="163"/>
        <end position="185"/>
    </location>
</feature>
<comment type="caution">
    <text evidence="3">The sequence shown here is derived from an EMBL/GenBank/DDBJ whole genome shotgun (WGS) entry which is preliminary data.</text>
</comment>
<feature type="transmembrane region" description="Helical" evidence="1">
    <location>
        <begin position="225"/>
        <end position="246"/>
    </location>
</feature>
<proteinExistence type="predicted"/>
<accession>A0AA41YNH3</accession>
<reference evidence="3" key="2">
    <citation type="submission" date="2022-10" db="EMBL/GenBank/DDBJ databases">
        <authorList>
            <person name="Trinh H.N."/>
        </authorList>
    </citation>
    <scope>NUCLEOTIDE SEQUENCE</scope>
    <source>
        <strain evidence="3">RN2-1</strain>
    </source>
</reference>
<sequence>MSEHLSMLAALCGPLLASGLPWGLPFGLLLAGLAGSTMHCAPMCGPFVLGQVSDRLARVPAARLCEMSRLGAALLLPYHVGRLTTYTLIGAASAGLGGLPWLDRLAGPLLLFGALLFLLQAAGRIAPALRRLAPGLDRAPPRWVHAIGALTQRIDRTRWTGGLMLGLALGFLPCGFLYAAIAIAASTGSAGAGALAMLAFGLGTVPSLVVVGLAGRAAGHAWQRAVLAAAPVLMFANGTLLAVLALQRLGTF</sequence>